<keyword evidence="12" id="KW-1185">Reference proteome</keyword>
<comment type="similarity">
    <text evidence="10">Belongs to the NqrB/RnfD family.</text>
</comment>
<comment type="caution">
    <text evidence="11">The sequence shown here is derived from an EMBL/GenBank/DDBJ whole genome shotgun (WGS) entry which is preliminary data.</text>
</comment>
<dbReference type="HAMAP" id="MF_00462">
    <property type="entry name" value="RsxD_RnfD"/>
    <property type="match status" value="1"/>
</dbReference>
<dbReference type="PANTHER" id="PTHR30578">
    <property type="entry name" value="ELECTRON TRANSPORT COMPLEX PROTEIN RNFD"/>
    <property type="match status" value="1"/>
</dbReference>
<evidence type="ECO:0000256" key="6">
    <source>
        <dbReference type="ARBA" id="ARBA00022967"/>
    </source>
</evidence>
<protein>
    <recommendedName>
        <fullName evidence="10">Ion-translocating oxidoreductase complex subunit D</fullName>
        <ecNumber evidence="10">7.-.-.-</ecNumber>
    </recommendedName>
    <alternativeName>
        <fullName evidence="10">Rnf electron transport complex subunit D</fullName>
    </alternativeName>
</protein>
<comment type="function">
    <text evidence="10">Part of a membrane-bound complex that couples electron transfer with translocation of ions across the membrane.</text>
</comment>
<keyword evidence="10" id="KW-1003">Cell membrane</keyword>
<dbReference type="RefSeq" id="WP_222199040.1">
    <property type="nucleotide sequence ID" value="NZ_JAIMFO010000005.1"/>
</dbReference>
<dbReference type="EMBL" id="JAIMFO010000005">
    <property type="protein sequence ID" value="MBY4797270.1"/>
    <property type="molecule type" value="Genomic_DNA"/>
</dbReference>
<name>A0ABS7MLK3_9ACTN</name>
<gene>
    <name evidence="10" type="primary">rnfD</name>
    <name evidence="11" type="ORF">K6V98_02675</name>
</gene>
<evidence type="ECO:0000256" key="3">
    <source>
        <dbReference type="ARBA" id="ARBA00022630"/>
    </source>
</evidence>
<feature type="transmembrane region" description="Helical" evidence="10">
    <location>
        <begin position="202"/>
        <end position="220"/>
    </location>
</feature>
<keyword evidence="8 10" id="KW-1133">Transmembrane helix</keyword>
<feature type="transmembrane region" description="Helical" evidence="10">
    <location>
        <begin position="93"/>
        <end position="111"/>
    </location>
</feature>
<evidence type="ECO:0000313" key="12">
    <source>
        <dbReference type="Proteomes" id="UP000700908"/>
    </source>
</evidence>
<feature type="transmembrane region" description="Helical" evidence="10">
    <location>
        <begin position="226"/>
        <end position="243"/>
    </location>
</feature>
<evidence type="ECO:0000256" key="4">
    <source>
        <dbReference type="ARBA" id="ARBA00022643"/>
    </source>
</evidence>
<dbReference type="InterPro" id="IPR004338">
    <property type="entry name" value="NqrB/RnfD"/>
</dbReference>
<keyword evidence="9 10" id="KW-0472">Membrane</keyword>
<comment type="subcellular location">
    <subcellularLocation>
        <location evidence="10">Cell membrane</location>
        <topology evidence="10">Multi-pass membrane protein</topology>
    </subcellularLocation>
</comment>
<dbReference type="EC" id="7.-.-.-" evidence="10"/>
<keyword evidence="4 10" id="KW-0288">FMN</keyword>
<keyword evidence="2 10" id="KW-0597">Phosphoprotein</keyword>
<keyword evidence="6 10" id="KW-1278">Translocase</keyword>
<dbReference type="Pfam" id="PF03116">
    <property type="entry name" value="NQR2_RnfD_RnfE"/>
    <property type="match status" value="1"/>
</dbReference>
<feature type="modified residue" description="FMN phosphoryl threonine" evidence="10">
    <location>
        <position position="155"/>
    </location>
</feature>
<feature type="transmembrane region" description="Helical" evidence="10">
    <location>
        <begin position="255"/>
        <end position="273"/>
    </location>
</feature>
<evidence type="ECO:0000256" key="7">
    <source>
        <dbReference type="ARBA" id="ARBA00022982"/>
    </source>
</evidence>
<organism evidence="11 12">
    <name type="scientific">Collinsella ureilytica</name>
    <dbReference type="NCBI Taxonomy" id="2869515"/>
    <lineage>
        <taxon>Bacteria</taxon>
        <taxon>Bacillati</taxon>
        <taxon>Actinomycetota</taxon>
        <taxon>Coriobacteriia</taxon>
        <taxon>Coriobacteriales</taxon>
        <taxon>Coriobacteriaceae</taxon>
        <taxon>Collinsella</taxon>
    </lineage>
</organism>
<feature type="transmembrane region" description="Helical" evidence="10">
    <location>
        <begin position="20"/>
        <end position="39"/>
    </location>
</feature>
<sequence>MNLITEASPHIHGRATTSKIMGCVLVSLLPTLIAATVLFGLNVPLLVLTYALVAIAAEHLCCKLMKRPSTAGDLSCVVTAVLLAFSLPATCPLWVGALGTVFAIVCAKMLFGGIGNNFANPAVAGRIFIMVALPSALAFYPQVVFSTTDALTGATPLAAAASGSASYSVMDLLLGVHAGSLGETCVLTLFVGYLFLLALRIVDAWATVPFIAAVGAIMALAGQDVVFHLLSGGLALGAFYMATDYSTTPMTPRGKIIFGLGCGIITALVRLFTSAPEGVAFSILFMNLFVPLIDRYTRPALSGGAQHVLV</sequence>
<evidence type="ECO:0000256" key="9">
    <source>
        <dbReference type="ARBA" id="ARBA00023136"/>
    </source>
</evidence>
<evidence type="ECO:0000313" key="11">
    <source>
        <dbReference type="EMBL" id="MBY4797270.1"/>
    </source>
</evidence>
<reference evidence="11 12" key="1">
    <citation type="submission" date="2021-08" db="EMBL/GenBank/DDBJ databases">
        <title>Collinsella faecalis sp. nov. isolated from swine faeces.</title>
        <authorList>
            <person name="Oh B.S."/>
            <person name="Lee J.H."/>
        </authorList>
    </citation>
    <scope>NUCLEOTIDE SEQUENCE [LARGE SCALE GENOMIC DNA]</scope>
    <source>
        <strain evidence="11 12">AGMB00827</strain>
    </source>
</reference>
<keyword evidence="1 10" id="KW-0813">Transport</keyword>
<comment type="subunit">
    <text evidence="10">The complex is composed of six subunits: RnfA, RnfB, RnfC, RnfD, RnfE and RnfG.</text>
</comment>
<dbReference type="PANTHER" id="PTHR30578:SF0">
    <property type="entry name" value="ION-TRANSLOCATING OXIDOREDUCTASE COMPLEX SUBUNIT D"/>
    <property type="match status" value="1"/>
</dbReference>
<feature type="transmembrane region" description="Helical" evidence="10">
    <location>
        <begin position="123"/>
        <end position="140"/>
    </location>
</feature>
<dbReference type="Proteomes" id="UP000700908">
    <property type="component" value="Unassembled WGS sequence"/>
</dbReference>
<evidence type="ECO:0000256" key="10">
    <source>
        <dbReference type="HAMAP-Rule" id="MF_00462"/>
    </source>
</evidence>
<proteinExistence type="inferred from homology"/>
<dbReference type="NCBIfam" id="TIGR01946">
    <property type="entry name" value="rnfD"/>
    <property type="match status" value="1"/>
</dbReference>
<accession>A0ABS7MLK3</accession>
<evidence type="ECO:0000256" key="1">
    <source>
        <dbReference type="ARBA" id="ARBA00022448"/>
    </source>
</evidence>
<dbReference type="InterPro" id="IPR011303">
    <property type="entry name" value="RnfD_bac"/>
</dbReference>
<evidence type="ECO:0000256" key="2">
    <source>
        <dbReference type="ARBA" id="ARBA00022553"/>
    </source>
</evidence>
<keyword evidence="5 10" id="KW-0812">Transmembrane</keyword>
<comment type="cofactor">
    <cofactor evidence="10">
        <name>FMN</name>
        <dbReference type="ChEBI" id="CHEBI:58210"/>
    </cofactor>
</comment>
<evidence type="ECO:0000256" key="8">
    <source>
        <dbReference type="ARBA" id="ARBA00022989"/>
    </source>
</evidence>
<evidence type="ECO:0000256" key="5">
    <source>
        <dbReference type="ARBA" id="ARBA00022692"/>
    </source>
</evidence>
<keyword evidence="7 10" id="KW-0249">Electron transport</keyword>
<keyword evidence="3 10" id="KW-0285">Flavoprotein</keyword>
<feature type="transmembrane region" description="Helical" evidence="10">
    <location>
        <begin position="172"/>
        <end position="195"/>
    </location>
</feature>